<evidence type="ECO:0000256" key="6">
    <source>
        <dbReference type="ARBA" id="ARBA00022982"/>
    </source>
</evidence>
<feature type="domain" description="Flavodoxin-like" evidence="8">
    <location>
        <begin position="4"/>
        <end position="140"/>
    </location>
</feature>
<dbReference type="PANTHER" id="PTHR43717">
    <property type="entry name" value="ANAEROBIC NITRIC OXIDE REDUCTASE FLAVORUBREDOXIN"/>
    <property type="match status" value="1"/>
</dbReference>
<comment type="cofactor">
    <cofactor evidence="1 7">
        <name>FMN</name>
        <dbReference type="ChEBI" id="CHEBI:58210"/>
    </cofactor>
</comment>
<evidence type="ECO:0000256" key="1">
    <source>
        <dbReference type="ARBA" id="ARBA00001917"/>
    </source>
</evidence>
<dbReference type="Proteomes" id="UP001519308">
    <property type="component" value="Unassembled WGS sequence"/>
</dbReference>
<comment type="caution">
    <text evidence="9">The sequence shown here is derived from an EMBL/GenBank/DDBJ whole genome shotgun (WGS) entry which is preliminary data.</text>
</comment>
<dbReference type="PROSITE" id="PS00201">
    <property type="entry name" value="FLAVODOXIN"/>
    <property type="match status" value="1"/>
</dbReference>
<dbReference type="RefSeq" id="WP_209649338.1">
    <property type="nucleotide sequence ID" value="NZ_JAGGLL010000004.1"/>
</dbReference>
<dbReference type="InterPro" id="IPR010087">
    <property type="entry name" value="Flav_short"/>
</dbReference>
<keyword evidence="4 7" id="KW-0285">Flavoprotein</keyword>
<evidence type="ECO:0000256" key="5">
    <source>
        <dbReference type="ARBA" id="ARBA00022643"/>
    </source>
</evidence>
<comment type="similarity">
    <text evidence="2 7">Belongs to the flavodoxin family.</text>
</comment>
<gene>
    <name evidence="9" type="ORF">J2Z44_000675</name>
</gene>
<reference evidence="9 10" key="1">
    <citation type="submission" date="2021-03" db="EMBL/GenBank/DDBJ databases">
        <title>Genomic Encyclopedia of Type Strains, Phase IV (KMG-IV): sequencing the most valuable type-strain genomes for metagenomic binning, comparative biology and taxonomic classification.</title>
        <authorList>
            <person name="Goeker M."/>
        </authorList>
    </citation>
    <scope>NUCLEOTIDE SEQUENCE [LARGE SCALE GENOMIC DNA]</scope>
    <source>
        <strain evidence="9 10">DSM 28650</strain>
    </source>
</reference>
<keyword evidence="10" id="KW-1185">Reference proteome</keyword>
<accession>A0ABS4JZD2</accession>
<dbReference type="SUPFAM" id="SSF52218">
    <property type="entry name" value="Flavoproteins"/>
    <property type="match status" value="1"/>
</dbReference>
<evidence type="ECO:0000313" key="10">
    <source>
        <dbReference type="Proteomes" id="UP001519308"/>
    </source>
</evidence>
<dbReference type="NCBIfam" id="NF004050">
    <property type="entry name" value="PRK05569.1"/>
    <property type="match status" value="1"/>
</dbReference>
<evidence type="ECO:0000313" key="9">
    <source>
        <dbReference type="EMBL" id="MBP2020891.1"/>
    </source>
</evidence>
<keyword evidence="6 7" id="KW-0249">Electron transport</keyword>
<comment type="function">
    <text evidence="7">Low-potential electron donor to a number of redox enzymes.</text>
</comment>
<name>A0ABS4JZD2_9CLOT</name>
<evidence type="ECO:0000256" key="2">
    <source>
        <dbReference type="ARBA" id="ARBA00005267"/>
    </source>
</evidence>
<dbReference type="InterPro" id="IPR008254">
    <property type="entry name" value="Flavodoxin/NO_synth"/>
</dbReference>
<evidence type="ECO:0000256" key="7">
    <source>
        <dbReference type="RuleBase" id="RU367037"/>
    </source>
</evidence>
<dbReference type="Gene3D" id="3.40.50.360">
    <property type="match status" value="1"/>
</dbReference>
<dbReference type="PANTHER" id="PTHR43717:SF1">
    <property type="entry name" value="ANAEROBIC NITRIC OXIDE REDUCTASE FLAVORUBREDOXIN"/>
    <property type="match status" value="1"/>
</dbReference>
<keyword evidence="3 7" id="KW-0813">Transport</keyword>
<keyword evidence="5 7" id="KW-0288">FMN</keyword>
<dbReference type="Pfam" id="PF00258">
    <property type="entry name" value="Flavodoxin_1"/>
    <property type="match status" value="1"/>
</dbReference>
<dbReference type="NCBIfam" id="TIGR01753">
    <property type="entry name" value="flav_short"/>
    <property type="match status" value="1"/>
</dbReference>
<dbReference type="PROSITE" id="PS50902">
    <property type="entry name" value="FLAVODOXIN_LIKE"/>
    <property type="match status" value="1"/>
</dbReference>
<dbReference type="InterPro" id="IPR001226">
    <property type="entry name" value="Flavodoxin_CS"/>
</dbReference>
<dbReference type="NCBIfam" id="NF004049">
    <property type="entry name" value="PRK05568.1"/>
    <property type="match status" value="1"/>
</dbReference>
<proteinExistence type="inferred from homology"/>
<dbReference type="EMBL" id="JAGGLL010000004">
    <property type="protein sequence ID" value="MBP2020891.1"/>
    <property type="molecule type" value="Genomic_DNA"/>
</dbReference>
<evidence type="ECO:0000256" key="3">
    <source>
        <dbReference type="ARBA" id="ARBA00022448"/>
    </source>
</evidence>
<evidence type="ECO:0000259" key="8">
    <source>
        <dbReference type="PROSITE" id="PS50902"/>
    </source>
</evidence>
<protein>
    <recommendedName>
        <fullName evidence="7">Flavodoxin</fullName>
    </recommendedName>
</protein>
<organism evidence="9 10">
    <name type="scientific">Clostridium punense</name>
    <dbReference type="NCBI Taxonomy" id="1054297"/>
    <lineage>
        <taxon>Bacteria</taxon>
        <taxon>Bacillati</taxon>
        <taxon>Bacillota</taxon>
        <taxon>Clostridia</taxon>
        <taxon>Eubacteriales</taxon>
        <taxon>Clostridiaceae</taxon>
        <taxon>Clostridium</taxon>
    </lineage>
</organism>
<evidence type="ECO:0000256" key="4">
    <source>
        <dbReference type="ARBA" id="ARBA00022630"/>
    </source>
</evidence>
<sequence length="141" mass="15787">MSKVAIIYWSGTGNTKIMAELIAEGARSEGAEVTLKEVGEATVLDIEQSAVVALGCPSMGDEILEESEMEPFIEDIKQSIKNKKVVLFGSYGWGDGQWMRDWEERMFSYGSQIYSDCVIANYEPDEDKKEECIELGKKISR</sequence>
<dbReference type="InterPro" id="IPR029039">
    <property type="entry name" value="Flavoprotein-like_sf"/>
</dbReference>